<keyword evidence="2" id="KW-0378">Hydrolase</keyword>
<proteinExistence type="predicted"/>
<evidence type="ECO:0000313" key="4">
    <source>
        <dbReference type="Proteomes" id="UP000237438"/>
    </source>
</evidence>
<evidence type="ECO:0000256" key="1">
    <source>
        <dbReference type="ARBA" id="ARBA00022722"/>
    </source>
</evidence>
<dbReference type="InterPro" id="IPR016191">
    <property type="entry name" value="Ribonuclease/ribotoxin"/>
</dbReference>
<gene>
    <name evidence="3" type="ORF">EPUL_004399</name>
</gene>
<protein>
    <submittedName>
        <fullName evidence="3">Uncharacterized protein</fullName>
    </submittedName>
</protein>
<reference evidence="3 4" key="1">
    <citation type="submission" date="2017-10" db="EMBL/GenBank/DDBJ databases">
        <title>Development of genomic resources for the powdery mildew, Erysiphe pulchra.</title>
        <authorList>
            <person name="Wadl P.A."/>
            <person name="Mack B.M."/>
            <person name="Moore G."/>
            <person name="Beltz S.B."/>
        </authorList>
    </citation>
    <scope>NUCLEOTIDE SEQUENCE [LARGE SCALE GENOMIC DNA]</scope>
    <source>
        <strain evidence="3">Cflorida</strain>
    </source>
</reference>
<dbReference type="OrthoDB" id="5425539at2759"/>
<comment type="caution">
    <text evidence="3">The sequence shown here is derived from an EMBL/GenBank/DDBJ whole genome shotgun (WGS) entry which is preliminary data.</text>
</comment>
<dbReference type="GO" id="GO:0004540">
    <property type="term" value="F:RNA nuclease activity"/>
    <property type="evidence" value="ECO:0007669"/>
    <property type="project" value="InterPro"/>
</dbReference>
<dbReference type="Gene3D" id="3.10.450.30">
    <property type="entry name" value="Microbial ribonucleases"/>
    <property type="match status" value="1"/>
</dbReference>
<dbReference type="GO" id="GO:0016787">
    <property type="term" value="F:hydrolase activity"/>
    <property type="evidence" value="ECO:0007669"/>
    <property type="project" value="UniProtKB-KW"/>
</dbReference>
<keyword evidence="1" id="KW-0540">Nuclease</keyword>
<dbReference type="EMBL" id="PEDP01002987">
    <property type="protein sequence ID" value="POS82384.1"/>
    <property type="molecule type" value="Genomic_DNA"/>
</dbReference>
<sequence>MLYAKGMEIDRIASPFIELLYDLDEIYRRILIPEDLCISKYLYYLRDAGPVFYVIIDQTSKIIDVVAEMKNGHYIKCKLVDNYTPEPENIGQNDYGYECGHEIFSHKIVQLSADLALKNDGKNKLFLNPYRGPLYSPEFDYSIYPLSREKNLHYAGKRPENTYFIVLSPTGQIIDVIAELIRGDFIKCARTTTASPDDIESDEDLRLGYLCGYEFFEINHMRQTAKLAKARKLKQLRQVYPKKYKDDSLEGFMYPLYPNGRFYGSAVRTSNGIRPCEASMRGIEAAHPETDNFICEYVNVEFENERLLEIVKFACKALGTQARKFPAKYNGPAFNVHGPYVTWPIKNGNSINGRKNPLPTLFYLITNYKFRVVMNSECMLAGVIAKYDENTFYKCRRSNDYSIPGGESSTPITETPMLK</sequence>
<keyword evidence="4" id="KW-1185">Reference proteome</keyword>
<organism evidence="3 4">
    <name type="scientific">Erysiphe pulchra</name>
    <dbReference type="NCBI Taxonomy" id="225359"/>
    <lineage>
        <taxon>Eukaryota</taxon>
        <taxon>Fungi</taxon>
        <taxon>Dikarya</taxon>
        <taxon>Ascomycota</taxon>
        <taxon>Pezizomycotina</taxon>
        <taxon>Leotiomycetes</taxon>
        <taxon>Erysiphales</taxon>
        <taxon>Erysiphaceae</taxon>
        <taxon>Erysiphe</taxon>
    </lineage>
</organism>
<accession>A0A2S4PK17</accession>
<dbReference type="SUPFAM" id="SSF53933">
    <property type="entry name" value="Microbial ribonucleases"/>
    <property type="match status" value="1"/>
</dbReference>
<dbReference type="Proteomes" id="UP000237438">
    <property type="component" value="Unassembled WGS sequence"/>
</dbReference>
<evidence type="ECO:0000256" key="2">
    <source>
        <dbReference type="ARBA" id="ARBA00022801"/>
    </source>
</evidence>
<name>A0A2S4PK17_9PEZI</name>
<dbReference type="GO" id="GO:0003723">
    <property type="term" value="F:RNA binding"/>
    <property type="evidence" value="ECO:0007669"/>
    <property type="project" value="InterPro"/>
</dbReference>
<dbReference type="AlphaFoldDB" id="A0A2S4PK17"/>
<evidence type="ECO:0000313" key="3">
    <source>
        <dbReference type="EMBL" id="POS82384.1"/>
    </source>
</evidence>
<feature type="non-terminal residue" evidence="3">
    <location>
        <position position="419"/>
    </location>
</feature>